<sequence length="406" mass="44600">MTHIAVIGAGVTGVTTAYELSRLGFEVTVFDRQRYAAMESSFANGAQLSASNAETWTQWGTVLKGLKWMLRRDAPLLVNPKPEWRKLKWMAAFLGQIPNYRANTIETVRLALKAREALFETAEREGIDFNLEKRGILHFYSTEADFAHAKKVDLMLAEGGLERRQLAGHELRQIEPALAGDFIGGFFTPSDSTGDVHDFTMGLARACEKAGVTFRFETTVTDARRDGGGLRFTTRTGEIHRFDGVVICAGVSSPEFAKSLGDEVNIYPVKGYSITIPLDDEQSRAAAPWVSLLDDRAKIVASRLGEGRLRIAGTAEFNGYNRDIRADRIAPLTKWTEAYFPGVSTEHVKPWAGLRPMMPSMLPRVGAGKVKGVFFNTGHGHLGWTLSSATARIVAEAVAGAYPKTN</sequence>
<keyword evidence="2" id="KW-0560">Oxidoreductase</keyword>
<evidence type="ECO:0000256" key="2">
    <source>
        <dbReference type="ARBA" id="ARBA00023002"/>
    </source>
</evidence>
<protein>
    <submittedName>
        <fullName evidence="4">D-amino acid dehydrogenase</fullName>
    </submittedName>
</protein>
<evidence type="ECO:0000259" key="3">
    <source>
        <dbReference type="Pfam" id="PF01266"/>
    </source>
</evidence>
<accession>A0A7L5BYS5</accession>
<keyword evidence="5" id="KW-1185">Reference proteome</keyword>
<dbReference type="PANTHER" id="PTHR13847:SF280">
    <property type="entry name" value="D-AMINO ACID DEHYDROGENASE"/>
    <property type="match status" value="1"/>
</dbReference>
<dbReference type="GO" id="GO:0008718">
    <property type="term" value="F:D-amino-acid dehydrogenase activity"/>
    <property type="evidence" value="ECO:0007669"/>
    <property type="project" value="TreeGrafter"/>
</dbReference>
<gene>
    <name evidence="4" type="ORF">G5B40_07960</name>
</gene>
<dbReference type="SUPFAM" id="SSF51905">
    <property type="entry name" value="FAD/NAD(P)-binding domain"/>
    <property type="match status" value="1"/>
</dbReference>
<dbReference type="Gene3D" id="3.50.50.60">
    <property type="entry name" value="FAD/NAD(P)-binding domain"/>
    <property type="match status" value="2"/>
</dbReference>
<dbReference type="InterPro" id="IPR006076">
    <property type="entry name" value="FAD-dep_OxRdtase"/>
</dbReference>
<dbReference type="Gene3D" id="3.30.9.10">
    <property type="entry name" value="D-Amino Acid Oxidase, subunit A, domain 2"/>
    <property type="match status" value="1"/>
</dbReference>
<evidence type="ECO:0000256" key="1">
    <source>
        <dbReference type="ARBA" id="ARBA00009410"/>
    </source>
</evidence>
<name>A0A7L5BYS5_9RHOB</name>
<dbReference type="RefSeq" id="WP_165097249.1">
    <property type="nucleotide sequence ID" value="NZ_CP049056.1"/>
</dbReference>
<dbReference type="Proteomes" id="UP000503336">
    <property type="component" value="Chromosome"/>
</dbReference>
<dbReference type="GO" id="GO:0055130">
    <property type="term" value="P:D-alanine catabolic process"/>
    <property type="evidence" value="ECO:0007669"/>
    <property type="project" value="TreeGrafter"/>
</dbReference>
<dbReference type="InterPro" id="IPR036188">
    <property type="entry name" value="FAD/NAD-bd_sf"/>
</dbReference>
<dbReference type="GO" id="GO:0005737">
    <property type="term" value="C:cytoplasm"/>
    <property type="evidence" value="ECO:0007669"/>
    <property type="project" value="TreeGrafter"/>
</dbReference>
<organism evidence="4 5">
    <name type="scientific">Pikeienuella piscinae</name>
    <dbReference type="NCBI Taxonomy" id="2748098"/>
    <lineage>
        <taxon>Bacteria</taxon>
        <taxon>Pseudomonadati</taxon>
        <taxon>Pseudomonadota</taxon>
        <taxon>Alphaproteobacteria</taxon>
        <taxon>Rhodobacterales</taxon>
        <taxon>Paracoccaceae</taxon>
        <taxon>Pikeienuella</taxon>
    </lineage>
</organism>
<reference evidence="4 5" key="1">
    <citation type="submission" date="2020-02" db="EMBL/GenBank/DDBJ databases">
        <title>complete genome sequence of Rhodobacteraceae bacterium.</title>
        <authorList>
            <person name="Park J."/>
            <person name="Kim Y.-S."/>
            <person name="Kim K.-H."/>
        </authorList>
    </citation>
    <scope>NUCLEOTIDE SEQUENCE [LARGE SCALE GENOMIC DNA]</scope>
    <source>
        <strain evidence="4 5">RR4-56</strain>
    </source>
</reference>
<dbReference type="NCBIfam" id="NF009074">
    <property type="entry name" value="PRK12409.1"/>
    <property type="match status" value="1"/>
</dbReference>
<dbReference type="GO" id="GO:0005886">
    <property type="term" value="C:plasma membrane"/>
    <property type="evidence" value="ECO:0007669"/>
    <property type="project" value="TreeGrafter"/>
</dbReference>
<comment type="similarity">
    <text evidence="1">Belongs to the DadA oxidoreductase family.</text>
</comment>
<dbReference type="EMBL" id="CP049056">
    <property type="protein sequence ID" value="QIE55396.1"/>
    <property type="molecule type" value="Genomic_DNA"/>
</dbReference>
<dbReference type="AlphaFoldDB" id="A0A7L5BYS5"/>
<proteinExistence type="inferred from homology"/>
<feature type="domain" description="FAD dependent oxidoreductase" evidence="3">
    <location>
        <begin position="4"/>
        <end position="396"/>
    </location>
</feature>
<dbReference type="SUPFAM" id="SSF54373">
    <property type="entry name" value="FAD-linked reductases, C-terminal domain"/>
    <property type="match status" value="1"/>
</dbReference>
<dbReference type="PANTHER" id="PTHR13847">
    <property type="entry name" value="SARCOSINE DEHYDROGENASE-RELATED"/>
    <property type="match status" value="1"/>
</dbReference>
<dbReference type="Pfam" id="PF01266">
    <property type="entry name" value="DAO"/>
    <property type="match status" value="1"/>
</dbReference>
<evidence type="ECO:0000313" key="4">
    <source>
        <dbReference type="EMBL" id="QIE55396.1"/>
    </source>
</evidence>
<dbReference type="KEGG" id="hdh:G5B40_07960"/>
<evidence type="ECO:0000313" key="5">
    <source>
        <dbReference type="Proteomes" id="UP000503336"/>
    </source>
</evidence>